<feature type="transmembrane region" description="Helical" evidence="1">
    <location>
        <begin position="210"/>
        <end position="229"/>
    </location>
</feature>
<feature type="transmembrane region" description="Helical" evidence="1">
    <location>
        <begin position="130"/>
        <end position="157"/>
    </location>
</feature>
<dbReference type="KEGG" id="bthu:YBT1518_33856"/>
<gene>
    <name evidence="2" type="ORF">YBT1518_33856</name>
</gene>
<accession>A0A9W3KJP2</accession>
<keyword evidence="1" id="KW-0812">Transmembrane</keyword>
<evidence type="ECO:0000313" key="2">
    <source>
        <dbReference type="EMBL" id="AHA75456.1"/>
    </source>
</evidence>
<name>A0A9W3KJP2_BACTU</name>
<keyword evidence="2" id="KW-0614">Plasmid</keyword>
<feature type="transmembrane region" description="Helical" evidence="1">
    <location>
        <begin position="103"/>
        <end position="123"/>
    </location>
</feature>
<dbReference type="GO" id="GO:0005886">
    <property type="term" value="C:plasma membrane"/>
    <property type="evidence" value="ECO:0007669"/>
    <property type="project" value="UniProtKB-SubCell"/>
</dbReference>
<dbReference type="AlphaFoldDB" id="A0A9W3KJP2"/>
<dbReference type="GO" id="GO:0140359">
    <property type="term" value="F:ABC-type transporter activity"/>
    <property type="evidence" value="ECO:0007669"/>
    <property type="project" value="InterPro"/>
</dbReference>
<feature type="transmembrane region" description="Helical" evidence="1">
    <location>
        <begin position="241"/>
        <end position="260"/>
    </location>
</feature>
<keyword evidence="1" id="KW-1133">Transmembrane helix</keyword>
<evidence type="ECO:0008006" key="4">
    <source>
        <dbReference type="Google" id="ProtNLM"/>
    </source>
</evidence>
<feature type="transmembrane region" description="Helical" evidence="1">
    <location>
        <begin position="169"/>
        <end position="190"/>
    </location>
</feature>
<feature type="transmembrane region" description="Helical" evidence="1">
    <location>
        <begin position="55"/>
        <end position="73"/>
    </location>
</feature>
<keyword evidence="1" id="KW-0472">Membrane</keyword>
<dbReference type="PANTHER" id="PTHR43471">
    <property type="entry name" value="ABC TRANSPORTER PERMEASE"/>
    <property type="match status" value="1"/>
</dbReference>
<proteinExistence type="predicted"/>
<protein>
    <recommendedName>
        <fullName evidence="4">ABC transporter permease</fullName>
    </recommendedName>
</protein>
<feature type="transmembrane region" description="Helical" evidence="1">
    <location>
        <begin position="17"/>
        <end position="34"/>
    </location>
</feature>
<dbReference type="RefSeq" id="WP_000267188.1">
    <property type="nucleotide sequence ID" value="NC_022876.1"/>
</dbReference>
<evidence type="ECO:0000256" key="1">
    <source>
        <dbReference type="SAM" id="Phobius"/>
    </source>
</evidence>
<sequence length="270" mass="30660">MWNILYTEWCSAVRGKFSYTFSLLWIIMFSLLFVMERNNAALAGYTNVTGTMVNLILYMIPLLMLIIGAFTIVSEVENGKWRLLCTYPIHTTSYIAGKTIGQFIAQTAMFSMGFGGSIIIGLVNGCNFDLFWVVATYIFSILLIFLFLVLGITIGSLSTTRWQALGVSIGIWFLLILMWPTLLISILNVVPYVMIAPSIKMLLFCNPAEFLRIIFVIQLGGGAIFGQAYDQLVMIFQSKDVIWILSLYCMIYTIMLLFLAGKRMERRRKK</sequence>
<dbReference type="EMBL" id="CP005938">
    <property type="protein sequence ID" value="AHA75456.1"/>
    <property type="molecule type" value="Genomic_DNA"/>
</dbReference>
<dbReference type="Proteomes" id="UP000018566">
    <property type="component" value="Plasmid pBMB0231"/>
</dbReference>
<dbReference type="Pfam" id="PF12679">
    <property type="entry name" value="ABC2_membrane_2"/>
    <property type="match status" value="1"/>
</dbReference>
<reference evidence="2 3" key="1">
    <citation type="submission" date="2013-05" db="EMBL/GenBank/DDBJ databases">
        <title>Complete genome sequence of Bacillus thuringiensis YBT-1518, a typical strain with high toxicity to nematode.</title>
        <authorList>
            <person name="Wang P."/>
            <person name="Zhang C."/>
            <person name="Guo M."/>
            <person name="Guo S."/>
            <person name="Zhu Y."/>
            <person name="Zheng J."/>
            <person name="Zhu L."/>
            <person name="Ruan L."/>
            <person name="Peng D."/>
            <person name="Sun M."/>
        </authorList>
    </citation>
    <scope>NUCLEOTIDE SEQUENCE [LARGE SCALE GENOMIC DNA]</scope>
    <source>
        <strain evidence="2 3">YBT-1518</strain>
        <plasmid evidence="2 3">pBMB0231</plasmid>
    </source>
</reference>
<organism evidence="2 3">
    <name type="scientific">Bacillus thuringiensis YBT-1518</name>
    <dbReference type="NCBI Taxonomy" id="529122"/>
    <lineage>
        <taxon>Bacteria</taxon>
        <taxon>Bacillati</taxon>
        <taxon>Bacillota</taxon>
        <taxon>Bacilli</taxon>
        <taxon>Bacillales</taxon>
        <taxon>Bacillaceae</taxon>
        <taxon>Bacillus</taxon>
        <taxon>Bacillus cereus group</taxon>
    </lineage>
</organism>
<geneLocation type="plasmid" evidence="2 3">
    <name>pBMB0231</name>
</geneLocation>
<evidence type="ECO:0000313" key="3">
    <source>
        <dbReference type="Proteomes" id="UP000018566"/>
    </source>
</evidence>